<keyword evidence="3" id="KW-1185">Reference proteome</keyword>
<name>A0A1Y3BP64_EURMA</name>
<proteinExistence type="predicted"/>
<feature type="transmembrane region" description="Helical" evidence="1">
    <location>
        <begin position="39"/>
        <end position="56"/>
    </location>
</feature>
<dbReference type="AlphaFoldDB" id="A0A1Y3BP64"/>
<evidence type="ECO:0000313" key="3">
    <source>
        <dbReference type="Proteomes" id="UP000194236"/>
    </source>
</evidence>
<keyword evidence="1" id="KW-0472">Membrane</keyword>
<comment type="caution">
    <text evidence="2">The sequence shown here is derived from an EMBL/GenBank/DDBJ whole genome shotgun (WGS) entry which is preliminary data.</text>
</comment>
<protein>
    <submittedName>
        <fullName evidence="2">Uncharacterized protein</fullName>
    </submittedName>
</protein>
<evidence type="ECO:0000256" key="1">
    <source>
        <dbReference type="SAM" id="Phobius"/>
    </source>
</evidence>
<organism evidence="2 3">
    <name type="scientific">Euroglyphus maynei</name>
    <name type="common">Mayne's house dust mite</name>
    <dbReference type="NCBI Taxonomy" id="6958"/>
    <lineage>
        <taxon>Eukaryota</taxon>
        <taxon>Metazoa</taxon>
        <taxon>Ecdysozoa</taxon>
        <taxon>Arthropoda</taxon>
        <taxon>Chelicerata</taxon>
        <taxon>Arachnida</taxon>
        <taxon>Acari</taxon>
        <taxon>Acariformes</taxon>
        <taxon>Sarcoptiformes</taxon>
        <taxon>Astigmata</taxon>
        <taxon>Psoroptidia</taxon>
        <taxon>Analgoidea</taxon>
        <taxon>Pyroglyphidae</taxon>
        <taxon>Pyroglyphinae</taxon>
        <taxon>Euroglyphus</taxon>
    </lineage>
</organism>
<keyword evidence="1" id="KW-0812">Transmembrane</keyword>
<sequence>MGNKDNNEKKNSIQDGMNFIEFKFFAIRRIWASNRNKRLCPYLFILFVVHNSYLLFDKEYSFQLFVE</sequence>
<accession>A0A1Y3BP64</accession>
<dbReference type="Proteomes" id="UP000194236">
    <property type="component" value="Unassembled WGS sequence"/>
</dbReference>
<evidence type="ECO:0000313" key="2">
    <source>
        <dbReference type="EMBL" id="OTF81867.1"/>
    </source>
</evidence>
<gene>
    <name evidence="2" type="ORF">BLA29_010717</name>
</gene>
<dbReference type="EMBL" id="MUJZ01011396">
    <property type="protein sequence ID" value="OTF81867.1"/>
    <property type="molecule type" value="Genomic_DNA"/>
</dbReference>
<keyword evidence="1" id="KW-1133">Transmembrane helix</keyword>
<reference evidence="2 3" key="1">
    <citation type="submission" date="2017-03" db="EMBL/GenBank/DDBJ databases">
        <title>Genome Survey of Euroglyphus maynei.</title>
        <authorList>
            <person name="Arlian L.G."/>
            <person name="Morgan M.S."/>
            <person name="Rider S.D."/>
        </authorList>
    </citation>
    <scope>NUCLEOTIDE SEQUENCE [LARGE SCALE GENOMIC DNA]</scope>
    <source>
        <strain evidence="2">Arlian Lab</strain>
        <tissue evidence="2">Whole body</tissue>
    </source>
</reference>